<dbReference type="InterPro" id="IPR001036">
    <property type="entry name" value="Acrflvin-R"/>
</dbReference>
<dbReference type="EMBL" id="JAMBOL010000017">
    <property type="protein sequence ID" value="MCM3715601.1"/>
    <property type="molecule type" value="Genomic_DNA"/>
</dbReference>
<dbReference type="SUPFAM" id="SSF82866">
    <property type="entry name" value="Multidrug efflux transporter AcrB transmembrane domain"/>
    <property type="match status" value="2"/>
</dbReference>
<keyword evidence="1" id="KW-0812">Transmembrane</keyword>
<proteinExistence type="predicted"/>
<feature type="transmembrane region" description="Helical" evidence="1">
    <location>
        <begin position="949"/>
        <end position="968"/>
    </location>
</feature>
<reference evidence="2" key="1">
    <citation type="submission" date="2022-05" db="EMBL/GenBank/DDBJ databases">
        <title>Comparative Genomics of Spacecraft Associated Microbes.</title>
        <authorList>
            <person name="Tran M.T."/>
            <person name="Wright A."/>
            <person name="Seuylemezian A."/>
            <person name="Eisen J."/>
            <person name="Coil D."/>
        </authorList>
    </citation>
    <scope>NUCLEOTIDE SEQUENCE</scope>
    <source>
        <strain evidence="2">214.1.1</strain>
    </source>
</reference>
<evidence type="ECO:0000313" key="3">
    <source>
        <dbReference type="Proteomes" id="UP001139179"/>
    </source>
</evidence>
<dbReference type="Gene3D" id="3.30.70.1430">
    <property type="entry name" value="Multidrug efflux transporter AcrB pore domain"/>
    <property type="match status" value="2"/>
</dbReference>
<dbReference type="PANTHER" id="PTHR32063">
    <property type="match status" value="1"/>
</dbReference>
<organism evidence="2 3">
    <name type="scientific">Halalkalibacter oceani</name>
    <dbReference type="NCBI Taxonomy" id="1653776"/>
    <lineage>
        <taxon>Bacteria</taxon>
        <taxon>Bacillati</taxon>
        <taxon>Bacillota</taxon>
        <taxon>Bacilli</taxon>
        <taxon>Bacillales</taxon>
        <taxon>Bacillaceae</taxon>
        <taxon>Halalkalibacter</taxon>
    </lineage>
</organism>
<feature type="transmembrane region" description="Helical" evidence="1">
    <location>
        <begin position="331"/>
        <end position="351"/>
    </location>
</feature>
<feature type="transmembrane region" description="Helical" evidence="1">
    <location>
        <begin position="873"/>
        <end position="895"/>
    </location>
</feature>
<gene>
    <name evidence="2" type="ORF">M3202_16160</name>
</gene>
<dbReference type="GO" id="GO:0005886">
    <property type="term" value="C:plasma membrane"/>
    <property type="evidence" value="ECO:0007669"/>
    <property type="project" value="TreeGrafter"/>
</dbReference>
<keyword evidence="1" id="KW-0472">Membrane</keyword>
<dbReference type="InterPro" id="IPR027463">
    <property type="entry name" value="AcrB_DN_DC_subdom"/>
</dbReference>
<feature type="transmembrane region" description="Helical" evidence="1">
    <location>
        <begin position="358"/>
        <end position="378"/>
    </location>
</feature>
<dbReference type="Gene3D" id="1.20.1640.10">
    <property type="entry name" value="Multidrug efflux transporter AcrB transmembrane domain"/>
    <property type="match status" value="2"/>
</dbReference>
<accession>A0A9X2DR59</accession>
<feature type="transmembrane region" description="Helical" evidence="1">
    <location>
        <begin position="901"/>
        <end position="928"/>
    </location>
</feature>
<feature type="transmembrane region" description="Helical" evidence="1">
    <location>
        <begin position="384"/>
        <end position="408"/>
    </location>
</feature>
<keyword evidence="1" id="KW-1133">Transmembrane helix</keyword>
<protein>
    <submittedName>
        <fullName evidence="2">Efflux RND transporter permease subunit</fullName>
    </submittedName>
</protein>
<dbReference type="Gene3D" id="3.30.70.1440">
    <property type="entry name" value="Multidrug efflux transporter AcrB pore domain"/>
    <property type="match status" value="1"/>
</dbReference>
<dbReference type="GO" id="GO:0042910">
    <property type="term" value="F:xenobiotic transmembrane transporter activity"/>
    <property type="evidence" value="ECO:0007669"/>
    <property type="project" value="TreeGrafter"/>
</dbReference>
<name>A0A9X2DR59_9BACI</name>
<sequence length="1021" mass="110300">MNLAKLSVLRPVAMAMFIIFLIILGSVSLRHLPVDLFPELTFPVVAVTASYDGAGPEEVEELITQPIEELMASIPNVESVSSTSRTGGALILVAFDWGTDMDFAALTMRERIDQVREMLPSEVDAPQVMRFDPSMLPIVQLAITEPGGDTAEARQLIENEIKPRLDAIDGVASIQVEGGSEQEIRIDIQPDVLAQYGITLQDLQQLIASENINFPAGEVHDQNQSFPIRVSSEFTSVYDLEQLPIPTNAGVVLLGDLFAISEATAPLSQESYLNGEPAVGLSILKASGTNTVQITRALNDELDDLKQQLPEGIEIQTIFDQSRFIEQSINAVFWNILLGGGLAALVLYLFLRNIRSTLIIALSIPISIMTTFLFMYFSGETLNVLTLGGLALGVGMMVDNAIVILENIYRKRQEGESLREAAIHGTGEIGGAIVASTLTTVVVFLPIVFVDGLAAQLFKPLALTVAFALLASLITALIIVPLLSSTFLRTTDETSVFQVGFEKTKAVYKRLLEFSLQRPKRIIAVTTALLAGSLSCIPLLGTEFLPAQDQSFISIDVRLPPGSALSATYQVTEEINEKLAAFTEVELAYVTVGGTDNFSLGAGSQTNRASYSLLLSDTDRRTTSDLEIADSIRSSLASVPNADIRVSASDSGFTDDPISITVKGQDLQTLEQLSEAIVATVSTIEGVREPTTNYADGNPEVTVAINRQAASSYGITSAQIASTISDATRGLVATRIARHGEELNVRLQVDDAYTASLEQLEQLLLSTPGGERIPLSSVAAVERGEGPSTIRRSDRMREVTVTASILNRDLGSVINEIEEALIEEVRPLLPNGYRISFGGQNEQMNDAFTKLSGAIALAIVLVYMVMAGRFESFFYPFIIMFSVPVTAIGVIFGLLLTNQPIGVGSLVGILILTGIVVNNAIVLVDYINTLKKNGYSSYDAIIQAGPIRLRPILMTALTTILGLIPLTLGFGEGTEIQQPMAIVIVCGLAVSTFITLLLIPVIYFLTDQRKEKRRQHAETLH</sequence>
<dbReference type="Pfam" id="PF00873">
    <property type="entry name" value="ACR_tran"/>
    <property type="match status" value="1"/>
</dbReference>
<dbReference type="Gene3D" id="3.30.70.1320">
    <property type="entry name" value="Multidrug efflux transporter AcrB pore domain like"/>
    <property type="match status" value="1"/>
</dbReference>
<comment type="caution">
    <text evidence="2">The sequence shown here is derived from an EMBL/GenBank/DDBJ whole genome shotgun (WGS) entry which is preliminary data.</text>
</comment>
<feature type="transmembrane region" description="Helical" evidence="1">
    <location>
        <begin position="522"/>
        <end position="541"/>
    </location>
</feature>
<feature type="transmembrane region" description="Helical" evidence="1">
    <location>
        <begin position="429"/>
        <end position="449"/>
    </location>
</feature>
<dbReference type="SUPFAM" id="SSF82693">
    <property type="entry name" value="Multidrug efflux transporter AcrB pore domain, PN1, PN2, PC1 and PC2 subdomains"/>
    <property type="match status" value="3"/>
</dbReference>
<feature type="transmembrane region" description="Helical" evidence="1">
    <location>
        <begin position="847"/>
        <end position="866"/>
    </location>
</feature>
<evidence type="ECO:0000256" key="1">
    <source>
        <dbReference type="SAM" id="Phobius"/>
    </source>
</evidence>
<feature type="transmembrane region" description="Helical" evidence="1">
    <location>
        <begin position="980"/>
        <end position="1005"/>
    </location>
</feature>
<keyword evidence="3" id="KW-1185">Reference proteome</keyword>
<dbReference type="PANTHER" id="PTHR32063:SF0">
    <property type="entry name" value="SWARMING MOTILITY PROTEIN SWRC"/>
    <property type="match status" value="1"/>
</dbReference>
<dbReference type="SUPFAM" id="SSF82714">
    <property type="entry name" value="Multidrug efflux transporter AcrB TolC docking domain, DN and DC subdomains"/>
    <property type="match status" value="2"/>
</dbReference>
<feature type="transmembrane region" description="Helical" evidence="1">
    <location>
        <begin position="12"/>
        <end position="32"/>
    </location>
</feature>
<dbReference type="PRINTS" id="PR00702">
    <property type="entry name" value="ACRIFLAVINRP"/>
</dbReference>
<dbReference type="Gene3D" id="3.30.2090.10">
    <property type="entry name" value="Multidrug efflux transporter AcrB TolC docking domain, DN and DC subdomains"/>
    <property type="match status" value="2"/>
</dbReference>
<dbReference type="RefSeq" id="WP_251224333.1">
    <property type="nucleotide sequence ID" value="NZ_JAMBOL010000017.1"/>
</dbReference>
<evidence type="ECO:0000313" key="2">
    <source>
        <dbReference type="EMBL" id="MCM3715601.1"/>
    </source>
</evidence>
<dbReference type="Proteomes" id="UP001139179">
    <property type="component" value="Unassembled WGS sequence"/>
</dbReference>
<feature type="transmembrane region" description="Helical" evidence="1">
    <location>
        <begin position="461"/>
        <end position="483"/>
    </location>
</feature>
<dbReference type="AlphaFoldDB" id="A0A9X2DR59"/>